<keyword evidence="4" id="KW-1185">Reference proteome</keyword>
<name>A0A077ZUG7_STYLE</name>
<feature type="region of interest" description="Disordered" evidence="2">
    <location>
        <begin position="383"/>
        <end position="418"/>
    </location>
</feature>
<evidence type="ECO:0000256" key="1">
    <source>
        <dbReference type="SAM" id="Coils"/>
    </source>
</evidence>
<keyword evidence="1" id="KW-0175">Coiled coil</keyword>
<feature type="compositionally biased region" description="Basic and acidic residues" evidence="2">
    <location>
        <begin position="168"/>
        <end position="178"/>
    </location>
</feature>
<reference evidence="3 4" key="1">
    <citation type="submission" date="2014-06" db="EMBL/GenBank/DDBJ databases">
        <authorList>
            <person name="Swart Estienne"/>
        </authorList>
    </citation>
    <scope>NUCLEOTIDE SEQUENCE [LARGE SCALE GENOMIC DNA]</scope>
    <source>
        <strain evidence="3 4">130c</strain>
    </source>
</reference>
<protein>
    <submittedName>
        <fullName evidence="3">Uncharacterized protein</fullName>
    </submittedName>
</protein>
<evidence type="ECO:0000313" key="4">
    <source>
        <dbReference type="Proteomes" id="UP000039865"/>
    </source>
</evidence>
<dbReference type="Proteomes" id="UP000039865">
    <property type="component" value="Unassembled WGS sequence"/>
</dbReference>
<accession>A0A077ZUG7</accession>
<feature type="compositionally biased region" description="Low complexity" evidence="2">
    <location>
        <begin position="390"/>
        <end position="413"/>
    </location>
</feature>
<sequence>MRLSKQGLICLNSNSNIENLAITLSNKLFENNQEEDELAKSLKEIEVCYKKNKDRLEKDLNKMEYKITQIRDTRERISLKHIKSLDIVEKFVHKVMPNNLTDSQIKINKSKIEQSKLRVGNESERDGAQMSSIEQIRNDLENDDIFILGYRGGQTQNQFETEYNSQAEEEKQDERIKEDDEESVLSDADKIQELKSEKKRILESLDENKVADRVLIDQLYDMEILKVKKSLRKERNSAAQSHRNQLHDLEQRNNLVNSEISKGYKSQSLKNSQKINQTEILRHNQMKAQNLVKSSDKQLALLIKIIRMNKHPRFVKLIKSEQQPQKNVHIVKPLALNPQVLVFNNSNEKSNPQMQIQNIKQQKPFVLNKKFVNLLKKNIQKQENEGQGHSSFINNSGPNNFNTNTSNNSNSFSYRQSNNPNSGVQSIIIPKFNQVVISQMSPKQ</sequence>
<dbReference type="EMBL" id="CCKQ01001020">
    <property type="protein sequence ID" value="CDW72116.1"/>
    <property type="molecule type" value="Genomic_DNA"/>
</dbReference>
<evidence type="ECO:0000256" key="2">
    <source>
        <dbReference type="SAM" id="MobiDB-lite"/>
    </source>
</evidence>
<organism evidence="3 4">
    <name type="scientific">Stylonychia lemnae</name>
    <name type="common">Ciliate</name>
    <dbReference type="NCBI Taxonomy" id="5949"/>
    <lineage>
        <taxon>Eukaryota</taxon>
        <taxon>Sar</taxon>
        <taxon>Alveolata</taxon>
        <taxon>Ciliophora</taxon>
        <taxon>Intramacronucleata</taxon>
        <taxon>Spirotrichea</taxon>
        <taxon>Stichotrichia</taxon>
        <taxon>Sporadotrichida</taxon>
        <taxon>Oxytrichidae</taxon>
        <taxon>Stylonychinae</taxon>
        <taxon>Stylonychia</taxon>
    </lineage>
</organism>
<dbReference type="InParanoid" id="A0A077ZUG7"/>
<feature type="coiled-coil region" evidence="1">
    <location>
        <begin position="188"/>
        <end position="259"/>
    </location>
</feature>
<feature type="region of interest" description="Disordered" evidence="2">
    <location>
        <begin position="164"/>
        <end position="185"/>
    </location>
</feature>
<proteinExistence type="predicted"/>
<dbReference type="AlphaFoldDB" id="A0A077ZUG7"/>
<gene>
    <name evidence="3" type="primary">Contig5131.g5500</name>
    <name evidence="3" type="ORF">STYLEM_1070</name>
</gene>
<evidence type="ECO:0000313" key="3">
    <source>
        <dbReference type="EMBL" id="CDW72116.1"/>
    </source>
</evidence>